<evidence type="ECO:0000256" key="3">
    <source>
        <dbReference type="ARBA" id="ARBA00022692"/>
    </source>
</evidence>
<reference evidence="7" key="1">
    <citation type="submission" date="2023-10" db="EMBL/GenBank/DDBJ databases">
        <title>Genome assembly of Pristionchus species.</title>
        <authorList>
            <person name="Yoshida K."/>
            <person name="Sommer R.J."/>
        </authorList>
    </citation>
    <scope>NUCLEOTIDE SEQUENCE</scope>
    <source>
        <strain evidence="7">RS5133</strain>
    </source>
</reference>
<gene>
    <name evidence="7" type="ORF">PFISCL1PPCAC_14713</name>
</gene>
<evidence type="ECO:0000256" key="5">
    <source>
        <dbReference type="ARBA" id="ARBA00023136"/>
    </source>
</evidence>
<feature type="non-terminal residue" evidence="7">
    <location>
        <position position="324"/>
    </location>
</feature>
<dbReference type="GO" id="GO:0016020">
    <property type="term" value="C:membrane"/>
    <property type="evidence" value="ECO:0007669"/>
    <property type="project" value="UniProtKB-SubCell"/>
</dbReference>
<dbReference type="InterPro" id="IPR050920">
    <property type="entry name" value="Nematode_rcpt-like_delta"/>
</dbReference>
<organism evidence="7 8">
    <name type="scientific">Pristionchus fissidentatus</name>
    <dbReference type="NCBI Taxonomy" id="1538716"/>
    <lineage>
        <taxon>Eukaryota</taxon>
        <taxon>Metazoa</taxon>
        <taxon>Ecdysozoa</taxon>
        <taxon>Nematoda</taxon>
        <taxon>Chromadorea</taxon>
        <taxon>Rhabditida</taxon>
        <taxon>Rhabditina</taxon>
        <taxon>Diplogasteromorpha</taxon>
        <taxon>Diplogasteroidea</taxon>
        <taxon>Neodiplogasteridae</taxon>
        <taxon>Pristionchus</taxon>
    </lineage>
</organism>
<evidence type="ECO:0000313" key="7">
    <source>
        <dbReference type="EMBL" id="GMT23416.1"/>
    </source>
</evidence>
<feature type="transmembrane region" description="Helical" evidence="6">
    <location>
        <begin position="128"/>
        <end position="153"/>
    </location>
</feature>
<dbReference type="PANTHER" id="PTHR22945">
    <property type="entry name" value="SERPENTINE RECEPTOR, CLASS D DELTA"/>
    <property type="match status" value="1"/>
</dbReference>
<feature type="transmembrane region" description="Helical" evidence="6">
    <location>
        <begin position="90"/>
        <end position="116"/>
    </location>
</feature>
<feature type="transmembrane region" description="Helical" evidence="6">
    <location>
        <begin position="6"/>
        <end position="31"/>
    </location>
</feature>
<comment type="similarity">
    <text evidence="2">Belongs to the nematode receptor-like protein srd family.</text>
</comment>
<comment type="caution">
    <text evidence="7">The sequence shown here is derived from an EMBL/GenBank/DDBJ whole genome shotgun (WGS) entry which is preliminary data.</text>
</comment>
<dbReference type="PANTHER" id="PTHR22945:SF40">
    <property type="entry name" value="SERPENTINE RECEPTOR, CLASS D (DELTA)-RELATED"/>
    <property type="match status" value="1"/>
</dbReference>
<accession>A0AAV5VUL6</accession>
<keyword evidence="4 6" id="KW-1133">Transmembrane helix</keyword>
<evidence type="ECO:0000256" key="4">
    <source>
        <dbReference type="ARBA" id="ARBA00022989"/>
    </source>
</evidence>
<evidence type="ECO:0008006" key="9">
    <source>
        <dbReference type="Google" id="ProtNLM"/>
    </source>
</evidence>
<keyword evidence="8" id="KW-1185">Reference proteome</keyword>
<feature type="transmembrane region" description="Helical" evidence="6">
    <location>
        <begin position="188"/>
        <end position="211"/>
    </location>
</feature>
<dbReference type="Pfam" id="PF10317">
    <property type="entry name" value="7TM_GPCR_Srd"/>
    <property type="match status" value="1"/>
</dbReference>
<dbReference type="EMBL" id="BTSY01000004">
    <property type="protein sequence ID" value="GMT23416.1"/>
    <property type="molecule type" value="Genomic_DNA"/>
</dbReference>
<dbReference type="InterPro" id="IPR019421">
    <property type="entry name" value="7TM_GPCR_serpentine_rcpt_Srd"/>
</dbReference>
<proteinExistence type="inferred from homology"/>
<comment type="subcellular location">
    <subcellularLocation>
        <location evidence="1">Membrane</location>
        <topology evidence="1">Multi-pass membrane protein</topology>
    </subcellularLocation>
</comment>
<evidence type="ECO:0000256" key="1">
    <source>
        <dbReference type="ARBA" id="ARBA00004141"/>
    </source>
</evidence>
<name>A0AAV5VUL6_9BILA</name>
<evidence type="ECO:0000256" key="6">
    <source>
        <dbReference type="SAM" id="Phobius"/>
    </source>
</evidence>
<dbReference type="AlphaFoldDB" id="A0AAV5VUL6"/>
<protein>
    <recommendedName>
        <fullName evidence="9">G protein-coupled receptor</fullName>
    </recommendedName>
</protein>
<dbReference type="Proteomes" id="UP001432322">
    <property type="component" value="Unassembled WGS sequence"/>
</dbReference>
<evidence type="ECO:0000256" key="2">
    <source>
        <dbReference type="ARBA" id="ARBA00009166"/>
    </source>
</evidence>
<sequence>MSDPPVLLSIIHFTTCSISIIFGSILLLIAALRTPRYLSSYSVLLRTLTVIELMTSMSAFLVFPRIVPLGMEAVACVYSGPVKRIFTNKFIFYLIELHGTVQYNVFMAVCFCYRYYVLRYEAPSTLRVRMFMALIYLFTFSLFVLFSTCLAPHEVTLFYINKYVPHYDIDPESVQAIVDLSHSLATPAIVWTILTAGTLSSLNVIVGSAIFRFLNDKSRHLSERTRSTHRPFIVALSLQGVIGQLILFAAIGYVLGQLDLVRSQILEYSTHMVSEFCVATSPIITLLYVKPYRKVFLSIFGHDFVNRPRSVTLAVPQISVTPVQ</sequence>
<keyword evidence="3 6" id="KW-0812">Transmembrane</keyword>
<feature type="transmembrane region" description="Helical" evidence="6">
    <location>
        <begin position="232"/>
        <end position="256"/>
    </location>
</feature>
<keyword evidence="5 6" id="KW-0472">Membrane</keyword>
<evidence type="ECO:0000313" key="8">
    <source>
        <dbReference type="Proteomes" id="UP001432322"/>
    </source>
</evidence>